<evidence type="ECO:0000313" key="11">
    <source>
        <dbReference type="Proteomes" id="UP000761534"/>
    </source>
</evidence>
<dbReference type="GO" id="GO:0031083">
    <property type="term" value="C:BLOC-1 complex"/>
    <property type="evidence" value="ECO:0007669"/>
    <property type="project" value="TreeGrafter"/>
</dbReference>
<evidence type="ECO:0000256" key="4">
    <source>
        <dbReference type="ARBA" id="ARBA00016207"/>
    </source>
</evidence>
<feature type="region of interest" description="Disordered" evidence="8">
    <location>
        <begin position="589"/>
        <end position="620"/>
    </location>
</feature>
<keyword evidence="6" id="KW-0967">Endosome</keyword>
<feature type="domain" description="KxDL" evidence="9">
    <location>
        <begin position="61"/>
        <end position="145"/>
    </location>
</feature>
<accession>A0A642UC57</accession>
<evidence type="ECO:0000313" key="10">
    <source>
        <dbReference type="EMBL" id="KAA8896575.1"/>
    </source>
</evidence>
<protein>
    <recommendedName>
        <fullName evidence="4">Biogenesis of lysosome-related organelles complex 1 subunit KXD1</fullName>
    </recommendedName>
    <alternativeName>
        <fullName evidence="7">KxDL homolog</fullName>
    </alternativeName>
</protein>
<dbReference type="Pfam" id="PF10241">
    <property type="entry name" value="KxDL"/>
    <property type="match status" value="1"/>
</dbReference>
<name>A0A642UC57_9ASCO</name>
<keyword evidence="11" id="KW-1185">Reference proteome</keyword>
<feature type="region of interest" description="Disordered" evidence="8">
    <location>
        <begin position="1"/>
        <end position="49"/>
    </location>
</feature>
<comment type="similarity">
    <text evidence="3">Belongs to the KXD1 family.</text>
</comment>
<evidence type="ECO:0000256" key="8">
    <source>
        <dbReference type="SAM" id="MobiDB-lite"/>
    </source>
</evidence>
<evidence type="ECO:0000256" key="5">
    <source>
        <dbReference type="ARBA" id="ARBA00022448"/>
    </source>
</evidence>
<dbReference type="OrthoDB" id="4089816at2759"/>
<dbReference type="InterPro" id="IPR051390">
    <property type="entry name" value="BLOC-1_subunit_KXD1"/>
</dbReference>
<feature type="compositionally biased region" description="Acidic residues" evidence="8">
    <location>
        <begin position="24"/>
        <end position="34"/>
    </location>
</feature>
<dbReference type="GO" id="GO:0007032">
    <property type="term" value="P:endosome organization"/>
    <property type="evidence" value="ECO:0007669"/>
    <property type="project" value="TreeGrafter"/>
</dbReference>
<proteinExistence type="inferred from homology"/>
<keyword evidence="5" id="KW-0813">Transport</keyword>
<dbReference type="AlphaFoldDB" id="A0A642UC57"/>
<evidence type="ECO:0000256" key="1">
    <source>
        <dbReference type="ARBA" id="ARBA00002069"/>
    </source>
</evidence>
<dbReference type="GO" id="GO:0032880">
    <property type="term" value="P:regulation of protein localization"/>
    <property type="evidence" value="ECO:0007669"/>
    <property type="project" value="TreeGrafter"/>
</dbReference>
<organism evidence="10 11">
    <name type="scientific">Trichomonascus ciferrii</name>
    <dbReference type="NCBI Taxonomy" id="44093"/>
    <lineage>
        <taxon>Eukaryota</taxon>
        <taxon>Fungi</taxon>
        <taxon>Dikarya</taxon>
        <taxon>Ascomycota</taxon>
        <taxon>Saccharomycotina</taxon>
        <taxon>Dipodascomycetes</taxon>
        <taxon>Dipodascales</taxon>
        <taxon>Trichomonascaceae</taxon>
        <taxon>Trichomonascus</taxon>
        <taxon>Trichomonascus ciferrii complex</taxon>
    </lineage>
</organism>
<dbReference type="PANTHER" id="PTHR37787:SF1">
    <property type="entry name" value="BIOGENESIS OF LYSOSOME-RELATED ORGANELLES COMPLEX 1 SUBUNIT KXD1"/>
    <property type="match status" value="1"/>
</dbReference>
<dbReference type="VEuPathDB" id="FungiDB:TRICI_006855"/>
<sequence length="620" mass="69257">MGYHHQHTRGPSVDSSTFAVPDNGDYDELADDSESLSSYAGSGEDLTDEEASPVAYLDEAFANAFDPNKLDRAIAIQAQTSGLLNAKSKEIQTLQAEVVERLNELKTIFAEGMKNAKNVQKDLDWIHKRVNQLSREAKAKYPIEYAKAKEEQESTGPFLLVHSGCLGDDQGILTRPYKFRSRLKARDEAVVFWLVRTTKIIIAAENARQYNDCRLLLKLLLGILEKWEPTEPVVLEIDFWSASMYSEISDMIESSPVNILVDARLRLIPWPDQNLYKLPLQLVFSEDCQNLQRISIRVLPFGAAVSLLETVFKQSASLKVPEFRAMPFDYSGPPAKLTAPQSLETLMVTNCTFPFRNKNQPPTLSLPIKTLRIGCVTHSNLLKCIHLPNLAEVSWAYGGPCHCCQKSHVDWIAHKLTSIEYDVPGGAKEVALSSVREAKELHYNSLSSAPLKNLSLTYYIMDLSPDCFPLPQGHKSLEFISVAISCFGRHCEESTISAISHVDIVGLLGGQERLSNKFPRLKTVSLQCRYSYCITDPPPNIQLFSRLTSEEHKSEASINSHKLASKERNLGGQKYFWLRFAGGQPPAPPWLCEASTNKKDRPLPITSSEASPETENTQLG</sequence>
<dbReference type="EMBL" id="SWFS01000576">
    <property type="protein sequence ID" value="KAA8896575.1"/>
    <property type="molecule type" value="Genomic_DNA"/>
</dbReference>
<dbReference type="InterPro" id="IPR019371">
    <property type="entry name" value="KxDL_dom"/>
</dbReference>
<comment type="subcellular location">
    <subcellularLocation>
        <location evidence="2">Endosome</location>
    </subcellularLocation>
</comment>
<dbReference type="PANTHER" id="PTHR37787">
    <property type="entry name" value="BIOGENESIS OF LYSOSOME-RELATED ORGANELLES COMPLEX 1 SUBUNIT KXD1"/>
    <property type="match status" value="1"/>
</dbReference>
<reference evidence="10" key="1">
    <citation type="journal article" date="2019" name="G3 (Bethesda)">
        <title>Genome Assemblies of Two Rare Opportunistic Yeast Pathogens: Diutina rugosa (syn. Candida rugosa) and Trichomonascus ciferrii (syn. Candida ciferrii).</title>
        <authorList>
            <person name="Mixao V."/>
            <person name="Saus E."/>
            <person name="Hansen A.P."/>
            <person name="Lass-Florl C."/>
            <person name="Gabaldon T."/>
        </authorList>
    </citation>
    <scope>NUCLEOTIDE SEQUENCE</scope>
    <source>
        <strain evidence="10">CBS 4856</strain>
    </source>
</reference>
<evidence type="ECO:0000256" key="6">
    <source>
        <dbReference type="ARBA" id="ARBA00022753"/>
    </source>
</evidence>
<feature type="compositionally biased region" description="Polar residues" evidence="8">
    <location>
        <begin position="605"/>
        <end position="620"/>
    </location>
</feature>
<evidence type="ECO:0000256" key="7">
    <source>
        <dbReference type="ARBA" id="ARBA00029808"/>
    </source>
</evidence>
<gene>
    <name evidence="10" type="ORF">TRICI_006855</name>
</gene>
<dbReference type="Proteomes" id="UP000761534">
    <property type="component" value="Unassembled WGS sequence"/>
</dbReference>
<dbReference type="GO" id="GO:0005768">
    <property type="term" value="C:endosome"/>
    <property type="evidence" value="ECO:0007669"/>
    <property type="project" value="UniProtKB-SubCell"/>
</dbReference>
<comment type="function">
    <text evidence="1">Component of the biogenesis of lysosome-related organelles complex-1 (BLOC-1) involved in endosomal cargo sorting.</text>
</comment>
<evidence type="ECO:0000256" key="3">
    <source>
        <dbReference type="ARBA" id="ARBA00005913"/>
    </source>
</evidence>
<comment type="caution">
    <text evidence="10">The sequence shown here is derived from an EMBL/GenBank/DDBJ whole genome shotgun (WGS) entry which is preliminary data.</text>
</comment>
<evidence type="ECO:0000256" key="2">
    <source>
        <dbReference type="ARBA" id="ARBA00004177"/>
    </source>
</evidence>
<evidence type="ECO:0000259" key="9">
    <source>
        <dbReference type="Pfam" id="PF10241"/>
    </source>
</evidence>